<evidence type="ECO:0000313" key="1">
    <source>
        <dbReference type="EMBL" id="KKK74682.1"/>
    </source>
</evidence>
<protein>
    <submittedName>
        <fullName evidence="1">Uncharacterized protein</fullName>
    </submittedName>
</protein>
<dbReference type="EMBL" id="LAZR01056204">
    <property type="protein sequence ID" value="KKK74682.1"/>
    <property type="molecule type" value="Genomic_DNA"/>
</dbReference>
<accession>A0A0F8XZZ5</accession>
<reference evidence="1" key="1">
    <citation type="journal article" date="2015" name="Nature">
        <title>Complex archaea that bridge the gap between prokaryotes and eukaryotes.</title>
        <authorList>
            <person name="Spang A."/>
            <person name="Saw J.H."/>
            <person name="Jorgensen S.L."/>
            <person name="Zaremba-Niedzwiedzka K."/>
            <person name="Martijn J."/>
            <person name="Lind A.E."/>
            <person name="van Eijk R."/>
            <person name="Schleper C."/>
            <person name="Guy L."/>
            <person name="Ettema T.J."/>
        </authorList>
    </citation>
    <scope>NUCLEOTIDE SEQUENCE</scope>
</reference>
<proteinExistence type="predicted"/>
<feature type="non-terminal residue" evidence="1">
    <location>
        <position position="159"/>
    </location>
</feature>
<sequence>MPLTVEEQTELQALRQRRDAVSVQPLTTAEQQELQTLKQRRTISSTNQQRVTQLFEQLGGRLPVQGPLPTATQFGFGAAGARAIPNIKEIERRKAFSELQQLGFTPEQIRLSTQAQRLLDRPRTGRLAGGIAGALATTAIAGRLIPGPFDDAAIMAAVI</sequence>
<gene>
    <name evidence="1" type="ORF">LCGC14_2881340</name>
</gene>
<organism evidence="1">
    <name type="scientific">marine sediment metagenome</name>
    <dbReference type="NCBI Taxonomy" id="412755"/>
    <lineage>
        <taxon>unclassified sequences</taxon>
        <taxon>metagenomes</taxon>
        <taxon>ecological metagenomes</taxon>
    </lineage>
</organism>
<name>A0A0F8XZZ5_9ZZZZ</name>
<dbReference type="AlphaFoldDB" id="A0A0F8XZZ5"/>
<comment type="caution">
    <text evidence="1">The sequence shown here is derived from an EMBL/GenBank/DDBJ whole genome shotgun (WGS) entry which is preliminary data.</text>
</comment>